<organism evidence="5 6">
    <name type="scientific">Chrysochromulina tobinii</name>
    <dbReference type="NCBI Taxonomy" id="1460289"/>
    <lineage>
        <taxon>Eukaryota</taxon>
        <taxon>Haptista</taxon>
        <taxon>Haptophyta</taxon>
        <taxon>Prymnesiophyceae</taxon>
        <taxon>Prymnesiales</taxon>
        <taxon>Chrysochromulinaceae</taxon>
        <taxon>Chrysochromulina</taxon>
    </lineage>
</organism>
<evidence type="ECO:0000256" key="4">
    <source>
        <dbReference type="SAM" id="MobiDB-lite"/>
    </source>
</evidence>
<dbReference type="SUPFAM" id="SSF48452">
    <property type="entry name" value="TPR-like"/>
    <property type="match status" value="2"/>
</dbReference>
<dbReference type="EMBL" id="JWZX01000317">
    <property type="protein sequence ID" value="KOO53239.1"/>
    <property type="molecule type" value="Genomic_DNA"/>
</dbReference>
<evidence type="ECO:0000256" key="3">
    <source>
        <dbReference type="PROSITE-ProRule" id="PRU00339"/>
    </source>
</evidence>
<proteinExistence type="predicted"/>
<accession>A0A0M0LQC2</accession>
<feature type="repeat" description="TPR" evidence="3">
    <location>
        <begin position="52"/>
        <end position="85"/>
    </location>
</feature>
<dbReference type="InterPro" id="IPR019734">
    <property type="entry name" value="TPR_rpt"/>
</dbReference>
<dbReference type="PANTHER" id="PTHR44858:SF1">
    <property type="entry name" value="UDP-N-ACETYLGLUCOSAMINE--PEPTIDE N-ACETYLGLUCOSAMINYLTRANSFERASE SPINDLY-RELATED"/>
    <property type="match status" value="1"/>
</dbReference>
<dbReference type="AlphaFoldDB" id="A0A0M0LQC2"/>
<dbReference type="SMART" id="SM00028">
    <property type="entry name" value="TPR"/>
    <property type="match status" value="10"/>
</dbReference>
<evidence type="ECO:0000313" key="6">
    <source>
        <dbReference type="Proteomes" id="UP000037460"/>
    </source>
</evidence>
<evidence type="ECO:0000313" key="5">
    <source>
        <dbReference type="EMBL" id="KOO53239.1"/>
    </source>
</evidence>
<comment type="caution">
    <text evidence="5">The sequence shown here is derived from an EMBL/GenBank/DDBJ whole genome shotgun (WGS) entry which is preliminary data.</text>
</comment>
<dbReference type="InterPro" id="IPR050498">
    <property type="entry name" value="Ycf3"/>
</dbReference>
<gene>
    <name evidence="5" type="ORF">Ctob_011828</name>
</gene>
<dbReference type="PROSITE" id="PS50005">
    <property type="entry name" value="TPR"/>
    <property type="match status" value="1"/>
</dbReference>
<dbReference type="Proteomes" id="UP000037460">
    <property type="component" value="Unassembled WGS sequence"/>
</dbReference>
<keyword evidence="2 3" id="KW-0802">TPR repeat</keyword>
<dbReference type="PANTHER" id="PTHR44858">
    <property type="entry name" value="TETRATRICOPEPTIDE REPEAT PROTEIN 6"/>
    <property type="match status" value="1"/>
</dbReference>
<keyword evidence="1" id="KW-0677">Repeat</keyword>
<reference evidence="6" key="1">
    <citation type="journal article" date="2015" name="PLoS Genet.">
        <title>Genome Sequence and Transcriptome Analyses of Chrysochromulina tobin: Metabolic Tools for Enhanced Algal Fitness in the Prominent Order Prymnesiales (Haptophyceae).</title>
        <authorList>
            <person name="Hovde B.T."/>
            <person name="Deodato C.R."/>
            <person name="Hunsperger H.M."/>
            <person name="Ryken S.A."/>
            <person name="Yost W."/>
            <person name="Jha R.K."/>
            <person name="Patterson J."/>
            <person name="Monnat R.J. Jr."/>
            <person name="Barlow S.B."/>
            <person name="Starkenburg S.R."/>
            <person name="Cattolico R.A."/>
        </authorList>
    </citation>
    <scope>NUCLEOTIDE SEQUENCE</scope>
    <source>
        <strain evidence="6">CCMP291</strain>
    </source>
</reference>
<evidence type="ECO:0000256" key="2">
    <source>
        <dbReference type="ARBA" id="ARBA00022803"/>
    </source>
</evidence>
<protein>
    <submittedName>
        <fullName evidence="5">Tetratricopeptide tpr_1 repeat-containing protein</fullName>
    </submittedName>
</protein>
<name>A0A0M0LQC2_9EUKA</name>
<keyword evidence="6" id="KW-1185">Reference proteome</keyword>
<dbReference type="InterPro" id="IPR011990">
    <property type="entry name" value="TPR-like_helical_dom_sf"/>
</dbReference>
<evidence type="ECO:0000256" key="1">
    <source>
        <dbReference type="ARBA" id="ARBA00022737"/>
    </source>
</evidence>
<feature type="region of interest" description="Disordered" evidence="4">
    <location>
        <begin position="488"/>
        <end position="507"/>
    </location>
</feature>
<dbReference type="Gene3D" id="1.25.40.10">
    <property type="entry name" value="Tetratricopeptide repeat domain"/>
    <property type="match status" value="4"/>
</dbReference>
<sequence length="708" mass="75377">MFAPPKHLRKNVGRRVWADPFVLGNQQARKGQHEAAVQQFSRLIDRGVRQDAAVFASRGSSAQALGDHVRAVYDYSMAIRLQPDEPSHYTSRAISLVALHQLETMPGALHDHDKAVALVTGSGAAAALVTPATVAGVYLARGLARETAGRYAESVDDLCHVLGALGAPRGEGDKYDASTTLLASAAEVTGALLRRGMCLRRLGRYDLSLRDLRDVVERSPELAMAHEQLGLCLRERDDESATPPDAEAAEAALATAVRLRPSDANLRVEHARALGALGRLEPAADALAEALQMAPSEPSVSLTYADHLRHVAAEATVPYKQPLAYDAAAGAYALAERVAGLRRDAALERVERLQAAAAKARRAGQPLSLIAQADLADASATAKAMAGLAAAAAHGGGQCYAAQQLWPDAHARYSAALKLCPDKAESRLELATTLYAQGAPRQALVELDVCVTMRPSWAAPRRLRGELHREGGALRLALADFTAALEARDPGPEAPATARRRGAAVSPGDDYVRRGGVSMLLGDPAAALDDFEAAAKAGVPAGVVTVRLQTARAAALRALGRRRRALRLLGIALRHGAEHIVSPYEPTPQEMEERSKPKPKRGITLLLCERAEAAVADLSSALEHKAGWAYAHYARGFAHKACDDLDRAAADFEASRRANGGLRVDYDVVFHVQAGLEMLFDEAGWDPLPSRAVSAQRGRPSPTILIAK</sequence>